<feature type="domain" description="Major facilitator superfamily (MFS) profile" evidence="11">
    <location>
        <begin position="121"/>
        <end position="543"/>
    </location>
</feature>
<comment type="catalytic activity">
    <reaction evidence="1">
        <text>Endohydrolysis of (1-&gt;4)-alpha-D-glucosidic linkages in polysaccharides containing three or more (1-&gt;4)-alpha-linked D-glucose units.</text>
        <dbReference type="EC" id="3.2.1.1"/>
    </reaction>
</comment>
<feature type="transmembrane region" description="Helical" evidence="10">
    <location>
        <begin position="387"/>
        <end position="404"/>
    </location>
</feature>
<feature type="transmembrane region" description="Helical" evidence="10">
    <location>
        <begin position="189"/>
        <end position="208"/>
    </location>
</feature>
<evidence type="ECO:0000259" key="11">
    <source>
        <dbReference type="PROSITE" id="PS50850"/>
    </source>
</evidence>
<organism evidence="12 13">
    <name type="scientific">Streptomyces albiaxialis</name>
    <dbReference type="NCBI Taxonomy" id="329523"/>
    <lineage>
        <taxon>Bacteria</taxon>
        <taxon>Bacillati</taxon>
        <taxon>Actinomycetota</taxon>
        <taxon>Actinomycetes</taxon>
        <taxon>Kitasatosporales</taxon>
        <taxon>Streptomycetaceae</taxon>
        <taxon>Streptomyces</taxon>
    </lineage>
</organism>
<accession>A0ABN2WP66</accession>
<feature type="transmembrane region" description="Helical" evidence="10">
    <location>
        <begin position="476"/>
        <end position="496"/>
    </location>
</feature>
<feature type="transmembrane region" description="Helical" evidence="10">
    <location>
        <begin position="214"/>
        <end position="232"/>
    </location>
</feature>
<gene>
    <name evidence="12" type="ORF">GCM10009801_64890</name>
</gene>
<dbReference type="SUPFAM" id="SSF49464">
    <property type="entry name" value="Carboxypeptidase regulatory domain-like"/>
    <property type="match status" value="1"/>
</dbReference>
<feature type="transmembrane region" description="Helical" evidence="10">
    <location>
        <begin position="121"/>
        <end position="144"/>
    </location>
</feature>
<dbReference type="SUPFAM" id="SSF103473">
    <property type="entry name" value="MFS general substrate transporter"/>
    <property type="match status" value="1"/>
</dbReference>
<dbReference type="Gene3D" id="2.60.40.10">
    <property type="entry name" value="Immunoglobulins"/>
    <property type="match status" value="1"/>
</dbReference>
<comment type="caution">
    <text evidence="12">The sequence shown here is derived from an EMBL/GenBank/DDBJ whole genome shotgun (WGS) entry which is preliminary data.</text>
</comment>
<keyword evidence="4" id="KW-0813">Transport</keyword>
<feature type="transmembrane region" description="Helical" evidence="10">
    <location>
        <begin position="156"/>
        <end position="177"/>
    </location>
</feature>
<keyword evidence="13" id="KW-1185">Reference proteome</keyword>
<feature type="transmembrane region" description="Helical" evidence="10">
    <location>
        <begin position="359"/>
        <end position="380"/>
    </location>
</feature>
<dbReference type="InterPro" id="IPR020846">
    <property type="entry name" value="MFS_dom"/>
</dbReference>
<feature type="compositionally biased region" description="Basic and acidic residues" evidence="9">
    <location>
        <begin position="58"/>
        <end position="79"/>
    </location>
</feature>
<dbReference type="PANTHER" id="PTHR23501:SF191">
    <property type="entry name" value="VACUOLAR BASIC AMINO ACID TRANSPORTER 4"/>
    <property type="match status" value="1"/>
</dbReference>
<evidence type="ECO:0000256" key="7">
    <source>
        <dbReference type="ARBA" id="ARBA00023136"/>
    </source>
</evidence>
<protein>
    <recommendedName>
        <fullName evidence="3">alpha-amylase</fullName>
        <ecNumber evidence="3">3.2.1.1</ecNumber>
    </recommendedName>
    <alternativeName>
        <fullName evidence="8">1,4-alpha-D-glucan glucanohydrolase</fullName>
    </alternativeName>
</protein>
<dbReference type="Proteomes" id="UP001500016">
    <property type="component" value="Unassembled WGS sequence"/>
</dbReference>
<dbReference type="InterPro" id="IPR013783">
    <property type="entry name" value="Ig-like_fold"/>
</dbReference>
<dbReference type="InterPro" id="IPR011701">
    <property type="entry name" value="MFS"/>
</dbReference>
<dbReference type="EC" id="3.2.1.1" evidence="3"/>
<evidence type="ECO:0000256" key="6">
    <source>
        <dbReference type="ARBA" id="ARBA00022989"/>
    </source>
</evidence>
<feature type="transmembrane region" description="Helical" evidence="10">
    <location>
        <begin position="416"/>
        <end position="434"/>
    </location>
</feature>
<dbReference type="Pfam" id="PF13620">
    <property type="entry name" value="CarboxypepD_reg"/>
    <property type="match status" value="3"/>
</dbReference>
<evidence type="ECO:0000256" key="4">
    <source>
        <dbReference type="ARBA" id="ARBA00022448"/>
    </source>
</evidence>
<dbReference type="SUPFAM" id="SSF49452">
    <property type="entry name" value="Starch-binding domain-like"/>
    <property type="match status" value="1"/>
</dbReference>
<dbReference type="Gene3D" id="1.20.1720.10">
    <property type="entry name" value="Multidrug resistance protein D"/>
    <property type="match status" value="1"/>
</dbReference>
<name>A0ABN2WP66_9ACTN</name>
<keyword evidence="7 10" id="KW-0472">Membrane</keyword>
<dbReference type="PANTHER" id="PTHR23501">
    <property type="entry name" value="MAJOR FACILITATOR SUPERFAMILY"/>
    <property type="match status" value="1"/>
</dbReference>
<feature type="compositionally biased region" description="Low complexity" evidence="9">
    <location>
        <begin position="96"/>
        <end position="111"/>
    </location>
</feature>
<reference evidence="12 13" key="1">
    <citation type="journal article" date="2019" name="Int. J. Syst. Evol. Microbiol.">
        <title>The Global Catalogue of Microorganisms (GCM) 10K type strain sequencing project: providing services to taxonomists for standard genome sequencing and annotation.</title>
        <authorList>
            <consortium name="The Broad Institute Genomics Platform"/>
            <consortium name="The Broad Institute Genome Sequencing Center for Infectious Disease"/>
            <person name="Wu L."/>
            <person name="Ma J."/>
        </authorList>
    </citation>
    <scope>NUCLEOTIDE SEQUENCE [LARGE SCALE GENOMIC DNA]</scope>
    <source>
        <strain evidence="12 13">JCM 15478</strain>
    </source>
</reference>
<dbReference type="InterPro" id="IPR001958">
    <property type="entry name" value="Tet-R_TetA/multi-R_MdtG-like"/>
</dbReference>
<evidence type="ECO:0000256" key="2">
    <source>
        <dbReference type="ARBA" id="ARBA00004429"/>
    </source>
</evidence>
<proteinExistence type="predicted"/>
<sequence length="835" mass="84009">MSGTGGATLRIREDQAPGSVGAEEDPGAVEVTLEIPDYVLPLPAQHGPDGPDGSEGPEGSKRSAHSDDPVAVLNDDHAEPPLSGEALPVRPAVGKTAPAPTAMPGAAEEPTGPGVWRRLTALLGVALAVAVTALEQTVIAPALPQLTGELGGTDRTFWMLALPLAAMGFGPLLFGWLGDRCGHTGSFGLALAVFTAGSAVAGWCGAVPELIAFRIVQGVAAGGVLAEARWVASGTGPVRTSGRRLGFLLVVFGLGAAAGPGLGGWLTEAHGWRWCLWLALPVGLLALALGAFAVDTGARTRGSRSPRSSRAVRTAMPRPHALLLCLVLAVAAVGAADALPHYLWLVDAADGEGAARAGLLLLPLLGGVLLASLLAAELIARTGHFRTFPVVGCAMGVEGMWLLAQVEADTSEAVFGIWSAILGLGIGFTLPVLVRAAAGALSATGAAGATDTTGSTGATGVSGGAQRDWVRRTAGGLGAALVAVLLLHRLAAALAPGTDGLPDALRDMYENAYADAMPRAFLSLLPMLLLGLLLALFLKENSLVTQHTSVPQARASDAVTASVGEVGAAGALGTVGSAGAPMSAGVPVCGSVRHHDGSSVPHAALTLVDTAGRQVGRGATGEDGRYALSTPGEGAYVMIASAGGHQPRAVSVTVGERPVELDVVLGGAGRLAGSVLTADGQPVKDAAVTLTDVRGEVVATTHSGREGTYVIGDLVAGEYTLAASAPVYRPAALPVSVQASRETRQDIELAGGAVLRGTVRAGGGRPVEEARVTLLDAAGNVVDTVTTGADGAFRFVDLSSGEYTVVAAGYPPVATVLQIAGGGRTERDLQLGHED</sequence>
<dbReference type="SUPFAM" id="SSF49478">
    <property type="entry name" value="Cna protein B-type domain"/>
    <property type="match status" value="1"/>
</dbReference>
<dbReference type="InterPro" id="IPR036259">
    <property type="entry name" value="MFS_trans_sf"/>
</dbReference>
<evidence type="ECO:0000256" key="9">
    <source>
        <dbReference type="SAM" id="MobiDB-lite"/>
    </source>
</evidence>
<feature type="transmembrane region" description="Helical" evidence="10">
    <location>
        <begin position="244"/>
        <end position="266"/>
    </location>
</feature>
<evidence type="ECO:0000256" key="5">
    <source>
        <dbReference type="ARBA" id="ARBA00022692"/>
    </source>
</evidence>
<feature type="transmembrane region" description="Helical" evidence="10">
    <location>
        <begin position="516"/>
        <end position="538"/>
    </location>
</feature>
<dbReference type="InterPro" id="IPR008969">
    <property type="entry name" value="CarboxyPept-like_regulatory"/>
</dbReference>
<dbReference type="PROSITE" id="PS50850">
    <property type="entry name" value="MFS"/>
    <property type="match status" value="1"/>
</dbReference>
<evidence type="ECO:0000256" key="10">
    <source>
        <dbReference type="SAM" id="Phobius"/>
    </source>
</evidence>
<feature type="transmembrane region" description="Helical" evidence="10">
    <location>
        <begin position="278"/>
        <end position="298"/>
    </location>
</feature>
<dbReference type="EMBL" id="BAAAPE010000016">
    <property type="protein sequence ID" value="GAA2095765.1"/>
    <property type="molecule type" value="Genomic_DNA"/>
</dbReference>
<feature type="transmembrane region" description="Helical" evidence="10">
    <location>
        <begin position="319"/>
        <end position="339"/>
    </location>
</feature>
<dbReference type="PRINTS" id="PR01035">
    <property type="entry name" value="TCRTETA"/>
</dbReference>
<evidence type="ECO:0000256" key="8">
    <source>
        <dbReference type="ARBA" id="ARBA00030238"/>
    </source>
</evidence>
<comment type="subcellular location">
    <subcellularLocation>
        <location evidence="2">Cell inner membrane</location>
        <topology evidence="2">Multi-pass membrane protein</topology>
    </subcellularLocation>
</comment>
<keyword evidence="5 10" id="KW-0812">Transmembrane</keyword>
<dbReference type="Gene3D" id="2.60.40.1120">
    <property type="entry name" value="Carboxypeptidase-like, regulatory domain"/>
    <property type="match status" value="2"/>
</dbReference>
<dbReference type="InterPro" id="IPR013784">
    <property type="entry name" value="Carb-bd-like_fold"/>
</dbReference>
<feature type="region of interest" description="Disordered" evidence="9">
    <location>
        <begin position="1"/>
        <end position="111"/>
    </location>
</feature>
<keyword evidence="6 10" id="KW-1133">Transmembrane helix</keyword>
<dbReference type="Pfam" id="PF07690">
    <property type="entry name" value="MFS_1"/>
    <property type="match status" value="1"/>
</dbReference>
<evidence type="ECO:0000313" key="12">
    <source>
        <dbReference type="EMBL" id="GAA2095765.1"/>
    </source>
</evidence>
<evidence type="ECO:0000256" key="1">
    <source>
        <dbReference type="ARBA" id="ARBA00000548"/>
    </source>
</evidence>
<evidence type="ECO:0000313" key="13">
    <source>
        <dbReference type="Proteomes" id="UP001500016"/>
    </source>
</evidence>
<evidence type="ECO:0000256" key="3">
    <source>
        <dbReference type="ARBA" id="ARBA00012595"/>
    </source>
</evidence>